<feature type="chain" id="PRO_5016247646" description="Lipoprotein" evidence="2">
    <location>
        <begin position="20"/>
        <end position="284"/>
    </location>
</feature>
<protein>
    <recommendedName>
        <fullName evidence="5">Lipoprotein</fullName>
    </recommendedName>
</protein>
<dbReference type="EMBL" id="QGDO01000001">
    <property type="protein sequence ID" value="PWJ44532.1"/>
    <property type="molecule type" value="Genomic_DNA"/>
</dbReference>
<accession>A0A315ZGQ8</accession>
<evidence type="ECO:0000313" key="3">
    <source>
        <dbReference type="EMBL" id="PWJ44532.1"/>
    </source>
</evidence>
<name>A0A315ZGQ8_SEDFL</name>
<gene>
    <name evidence="3" type="ORF">BC781_101903</name>
</gene>
<proteinExistence type="predicted"/>
<evidence type="ECO:0000256" key="2">
    <source>
        <dbReference type="SAM" id="SignalP"/>
    </source>
</evidence>
<evidence type="ECO:0000313" key="4">
    <source>
        <dbReference type="Proteomes" id="UP000245535"/>
    </source>
</evidence>
<reference evidence="3 4" key="1">
    <citation type="submission" date="2018-03" db="EMBL/GenBank/DDBJ databases">
        <title>Genomic Encyclopedia of Archaeal and Bacterial Type Strains, Phase II (KMG-II): from individual species to whole genera.</title>
        <authorList>
            <person name="Goeker M."/>
        </authorList>
    </citation>
    <scope>NUCLEOTIDE SEQUENCE [LARGE SCALE GENOMIC DNA]</scope>
    <source>
        <strain evidence="3 4">DSM 28229</strain>
    </source>
</reference>
<dbReference type="PROSITE" id="PS51257">
    <property type="entry name" value="PROKAR_LIPOPROTEIN"/>
    <property type="match status" value="1"/>
</dbReference>
<organism evidence="3 4">
    <name type="scientific">Sediminitomix flava</name>
    <dbReference type="NCBI Taxonomy" id="379075"/>
    <lineage>
        <taxon>Bacteria</taxon>
        <taxon>Pseudomonadati</taxon>
        <taxon>Bacteroidota</taxon>
        <taxon>Cytophagia</taxon>
        <taxon>Cytophagales</taxon>
        <taxon>Flammeovirgaceae</taxon>
        <taxon>Sediminitomix</taxon>
    </lineage>
</organism>
<sequence>MKKALLLLAASFFFFSCSSDRMVKSPVDELVRTMDQEKNFTIVLYDMDIEGSIFETYKHKYKILTPKPTGEEVQVVKDNGDTLMVAKDTMMVSYTDWYEVDEKFFNLHSSDMGMEIAHKRDGVLKKEVAPAGYSQYVGNKNYGEWRTDSSGNSFWHFYGQYMFMRSMFNLATFPIYASMYNDYGRYRSMGRPYYGGVDTRTGNARYGTYSSTTAKMNPSFSNKMASNSSFSQKVSSKVSKSSSAAKAGSRSVTSSAAKTTRSSSRYGTSSSSSSRSRSSSGGGK</sequence>
<evidence type="ECO:0000256" key="1">
    <source>
        <dbReference type="SAM" id="MobiDB-lite"/>
    </source>
</evidence>
<keyword evidence="2" id="KW-0732">Signal</keyword>
<dbReference type="Proteomes" id="UP000245535">
    <property type="component" value="Unassembled WGS sequence"/>
</dbReference>
<dbReference type="OrthoDB" id="5410776at2"/>
<dbReference type="RefSeq" id="WP_109616019.1">
    <property type="nucleotide sequence ID" value="NZ_QGDO01000001.1"/>
</dbReference>
<keyword evidence="4" id="KW-1185">Reference proteome</keyword>
<dbReference type="AlphaFoldDB" id="A0A315ZGQ8"/>
<feature type="region of interest" description="Disordered" evidence="1">
    <location>
        <begin position="239"/>
        <end position="284"/>
    </location>
</feature>
<evidence type="ECO:0008006" key="5">
    <source>
        <dbReference type="Google" id="ProtNLM"/>
    </source>
</evidence>
<comment type="caution">
    <text evidence="3">The sequence shown here is derived from an EMBL/GenBank/DDBJ whole genome shotgun (WGS) entry which is preliminary data.</text>
</comment>
<feature type="signal peptide" evidence="2">
    <location>
        <begin position="1"/>
        <end position="19"/>
    </location>
</feature>